<evidence type="ECO:0000256" key="8">
    <source>
        <dbReference type="SAM" id="Phobius"/>
    </source>
</evidence>
<feature type="domain" description="Major facilitator superfamily (MFS) profile" evidence="9">
    <location>
        <begin position="244"/>
        <end position="432"/>
    </location>
</feature>
<accession>A0A7H8TJL9</accession>
<proteinExistence type="predicted"/>
<gene>
    <name evidence="10" type="ORF">HUT05_43890</name>
</gene>
<comment type="subcellular location">
    <subcellularLocation>
        <location evidence="1">Cell inner membrane</location>
        <topology evidence="1">Multi-pass membrane protein</topology>
    </subcellularLocation>
</comment>
<dbReference type="AlphaFoldDB" id="A0A7H8TJL9"/>
<feature type="compositionally biased region" description="Polar residues" evidence="7">
    <location>
        <begin position="1"/>
        <end position="11"/>
    </location>
</feature>
<evidence type="ECO:0000256" key="3">
    <source>
        <dbReference type="ARBA" id="ARBA00022475"/>
    </source>
</evidence>
<dbReference type="Gene3D" id="1.20.1250.20">
    <property type="entry name" value="MFS general substrate transporter like domains"/>
    <property type="match status" value="1"/>
</dbReference>
<keyword evidence="6 8" id="KW-0472">Membrane</keyword>
<feature type="transmembrane region" description="Helical" evidence="8">
    <location>
        <begin position="377"/>
        <end position="400"/>
    </location>
</feature>
<dbReference type="Proteomes" id="UP000509418">
    <property type="component" value="Chromosome"/>
</dbReference>
<evidence type="ECO:0000256" key="1">
    <source>
        <dbReference type="ARBA" id="ARBA00004429"/>
    </source>
</evidence>
<keyword evidence="2" id="KW-0813">Transport</keyword>
<dbReference type="PANTHER" id="PTHR23513">
    <property type="entry name" value="INTEGRAL MEMBRANE EFFLUX PROTEIN-RELATED"/>
    <property type="match status" value="1"/>
</dbReference>
<dbReference type="SUPFAM" id="SSF103473">
    <property type="entry name" value="MFS general substrate transporter"/>
    <property type="match status" value="1"/>
</dbReference>
<evidence type="ECO:0000313" key="10">
    <source>
        <dbReference type="EMBL" id="QKZ23699.1"/>
    </source>
</evidence>
<feature type="transmembrane region" description="Helical" evidence="8">
    <location>
        <begin position="43"/>
        <end position="61"/>
    </location>
</feature>
<keyword evidence="5 8" id="KW-1133">Transmembrane helix</keyword>
<evidence type="ECO:0000256" key="4">
    <source>
        <dbReference type="ARBA" id="ARBA00022692"/>
    </source>
</evidence>
<dbReference type="InterPro" id="IPR010290">
    <property type="entry name" value="TM_effector"/>
</dbReference>
<feature type="transmembrane region" description="Helical" evidence="8">
    <location>
        <begin position="284"/>
        <end position="303"/>
    </location>
</feature>
<evidence type="ECO:0000256" key="7">
    <source>
        <dbReference type="SAM" id="MobiDB-lite"/>
    </source>
</evidence>
<evidence type="ECO:0000259" key="9">
    <source>
        <dbReference type="PROSITE" id="PS50850"/>
    </source>
</evidence>
<sequence length="432" mass="45248">MDTSESSTEEQPATPEADRAARQGWRRWAMDTRPLRRPAFRRLWSSTIVTAVGSQLTAVAVPKQIYDITGSSAWVGAASLAGLLPLVVFALWGGAIADTMDRRKLLLVTNTGIAVTSLLFWLQAVTGMESVVALIVLLAVQQAFWGINSPARNASIARLVPAGELPAANALGSTVMQTGQVMGPLLAGVLIPVIGLAELYLIDALALCVTVWAVFKLPALPPLKAAAERRAGIREIVAGFRYIALHKVLLLSFLADIIAMVFGMPRALFPQLAGQTYGSYGEGLALGLLFAAIPIGAVVGGLFSGTFSRARRHGWMVIGAVVAWGAAITAFGLSDSLWLAVVFLALAGVADMVSMVFRGAILLSAASDEMRGRMQGVFTVVVAGGPRLADVLHGTAGSAFGPRAATVGGGLLVVVLMLGLAAALPALRRYRV</sequence>
<evidence type="ECO:0000313" key="11">
    <source>
        <dbReference type="Proteomes" id="UP000509418"/>
    </source>
</evidence>
<keyword evidence="3" id="KW-1003">Cell membrane</keyword>
<feature type="transmembrane region" description="Helical" evidence="8">
    <location>
        <begin position="240"/>
        <end position="264"/>
    </location>
</feature>
<dbReference type="RefSeq" id="WP_176578354.1">
    <property type="nucleotide sequence ID" value="NZ_CBDRGH010000049.1"/>
</dbReference>
<feature type="transmembrane region" description="Helical" evidence="8">
    <location>
        <begin position="406"/>
        <end position="427"/>
    </location>
</feature>
<protein>
    <submittedName>
        <fullName evidence="10">MFS transporter</fullName>
    </submittedName>
</protein>
<reference evidence="10 11" key="1">
    <citation type="submission" date="2020-06" db="EMBL/GenBank/DDBJ databases">
        <title>Genome mining for natural products.</title>
        <authorList>
            <person name="Zhang B."/>
            <person name="Shi J."/>
            <person name="Ge H."/>
        </authorList>
    </citation>
    <scope>NUCLEOTIDE SEQUENCE [LARGE SCALE GENOMIC DNA]</scope>
    <source>
        <strain evidence="10 11">NA02069</strain>
    </source>
</reference>
<feature type="transmembrane region" description="Helical" evidence="8">
    <location>
        <begin position="315"/>
        <end position="333"/>
    </location>
</feature>
<dbReference type="PANTHER" id="PTHR23513:SF9">
    <property type="entry name" value="ENTEROBACTIN EXPORTER ENTS"/>
    <property type="match status" value="1"/>
</dbReference>
<keyword evidence="4 8" id="KW-0812">Transmembrane</keyword>
<dbReference type="GO" id="GO:0022857">
    <property type="term" value="F:transmembrane transporter activity"/>
    <property type="evidence" value="ECO:0007669"/>
    <property type="project" value="InterPro"/>
</dbReference>
<keyword evidence="11" id="KW-1185">Reference proteome</keyword>
<evidence type="ECO:0000256" key="6">
    <source>
        <dbReference type="ARBA" id="ARBA00023136"/>
    </source>
</evidence>
<feature type="transmembrane region" description="Helical" evidence="8">
    <location>
        <begin position="73"/>
        <end position="93"/>
    </location>
</feature>
<dbReference type="CDD" id="cd06173">
    <property type="entry name" value="MFS_MefA_like"/>
    <property type="match status" value="1"/>
</dbReference>
<dbReference type="Pfam" id="PF05977">
    <property type="entry name" value="MFS_3"/>
    <property type="match status" value="1"/>
</dbReference>
<feature type="transmembrane region" description="Helical" evidence="8">
    <location>
        <begin position="339"/>
        <end position="365"/>
    </location>
</feature>
<dbReference type="InterPro" id="IPR020846">
    <property type="entry name" value="MFS_dom"/>
</dbReference>
<evidence type="ECO:0000256" key="2">
    <source>
        <dbReference type="ARBA" id="ARBA00022448"/>
    </source>
</evidence>
<organism evidence="10 11">
    <name type="scientific">Streptomyces chartreusis</name>
    <dbReference type="NCBI Taxonomy" id="1969"/>
    <lineage>
        <taxon>Bacteria</taxon>
        <taxon>Bacillati</taxon>
        <taxon>Actinomycetota</taxon>
        <taxon>Actinomycetes</taxon>
        <taxon>Kitasatosporales</taxon>
        <taxon>Streptomycetaceae</taxon>
        <taxon>Streptomyces</taxon>
    </lineage>
</organism>
<name>A0A7H8TJL9_STRCX</name>
<dbReference type="InterPro" id="IPR036259">
    <property type="entry name" value="MFS_trans_sf"/>
</dbReference>
<dbReference type="PROSITE" id="PS50850">
    <property type="entry name" value="MFS"/>
    <property type="match status" value="1"/>
</dbReference>
<dbReference type="GO" id="GO:0005886">
    <property type="term" value="C:plasma membrane"/>
    <property type="evidence" value="ECO:0007669"/>
    <property type="project" value="UniProtKB-SubCell"/>
</dbReference>
<dbReference type="EMBL" id="CP056041">
    <property type="protein sequence ID" value="QKZ23699.1"/>
    <property type="molecule type" value="Genomic_DNA"/>
</dbReference>
<evidence type="ECO:0000256" key="5">
    <source>
        <dbReference type="ARBA" id="ARBA00022989"/>
    </source>
</evidence>
<feature type="transmembrane region" description="Helical" evidence="8">
    <location>
        <begin position="168"/>
        <end position="194"/>
    </location>
</feature>
<feature type="region of interest" description="Disordered" evidence="7">
    <location>
        <begin position="1"/>
        <end position="23"/>
    </location>
</feature>